<feature type="non-terminal residue" evidence="1">
    <location>
        <position position="51"/>
    </location>
</feature>
<accession>A0A4Y2S7S9</accession>
<dbReference type="EMBL" id="BGPR01020288">
    <property type="protein sequence ID" value="GBN84264.1"/>
    <property type="molecule type" value="Genomic_DNA"/>
</dbReference>
<organism evidence="1 2">
    <name type="scientific">Araneus ventricosus</name>
    <name type="common">Orbweaver spider</name>
    <name type="synonym">Epeira ventricosa</name>
    <dbReference type="NCBI Taxonomy" id="182803"/>
    <lineage>
        <taxon>Eukaryota</taxon>
        <taxon>Metazoa</taxon>
        <taxon>Ecdysozoa</taxon>
        <taxon>Arthropoda</taxon>
        <taxon>Chelicerata</taxon>
        <taxon>Arachnida</taxon>
        <taxon>Araneae</taxon>
        <taxon>Araneomorphae</taxon>
        <taxon>Entelegynae</taxon>
        <taxon>Araneoidea</taxon>
        <taxon>Araneidae</taxon>
        <taxon>Araneus</taxon>
    </lineage>
</organism>
<protein>
    <submittedName>
        <fullName evidence="1">Uncharacterized protein</fullName>
    </submittedName>
</protein>
<reference evidence="1 2" key="1">
    <citation type="journal article" date="2019" name="Sci. Rep.">
        <title>Orb-weaving spider Araneus ventricosus genome elucidates the spidroin gene catalogue.</title>
        <authorList>
            <person name="Kono N."/>
            <person name="Nakamura H."/>
            <person name="Ohtoshi R."/>
            <person name="Moran D.A.P."/>
            <person name="Shinohara A."/>
            <person name="Yoshida Y."/>
            <person name="Fujiwara M."/>
            <person name="Mori M."/>
            <person name="Tomita M."/>
            <person name="Arakawa K."/>
        </authorList>
    </citation>
    <scope>NUCLEOTIDE SEQUENCE [LARGE SCALE GENOMIC DNA]</scope>
</reference>
<keyword evidence="2" id="KW-1185">Reference proteome</keyword>
<proteinExistence type="predicted"/>
<name>A0A4Y2S7S9_ARAVE</name>
<dbReference type="AlphaFoldDB" id="A0A4Y2S7S9"/>
<evidence type="ECO:0000313" key="2">
    <source>
        <dbReference type="Proteomes" id="UP000499080"/>
    </source>
</evidence>
<evidence type="ECO:0000313" key="1">
    <source>
        <dbReference type="EMBL" id="GBN84264.1"/>
    </source>
</evidence>
<sequence length="51" mass="5497">MTVSVKSSLGLYVFPLDFVNLSSLTKLSSALFSTPAASSPSPKCWLLFDNE</sequence>
<comment type="caution">
    <text evidence="1">The sequence shown here is derived from an EMBL/GenBank/DDBJ whole genome shotgun (WGS) entry which is preliminary data.</text>
</comment>
<dbReference type="Proteomes" id="UP000499080">
    <property type="component" value="Unassembled WGS sequence"/>
</dbReference>
<gene>
    <name evidence="1" type="ORF">AVEN_182168_1</name>
</gene>